<evidence type="ECO:0000313" key="4">
    <source>
        <dbReference type="Proteomes" id="UP000625210"/>
    </source>
</evidence>
<comment type="similarity">
    <text evidence="1">Belongs to the BioY family.</text>
</comment>
<keyword evidence="4" id="KW-1185">Reference proteome</keyword>
<keyword evidence="2" id="KW-1133">Transmembrane helix</keyword>
<dbReference type="Proteomes" id="UP000625210">
    <property type="component" value="Unassembled WGS sequence"/>
</dbReference>
<dbReference type="InterPro" id="IPR003784">
    <property type="entry name" value="BioY"/>
</dbReference>
<keyword evidence="2" id="KW-0472">Membrane</keyword>
<sequence>MEFFSTFHLDEKHDMLTHIEYEVDISKWNVEGEHPMSQGVLSVRNLIVAAMFAALVAIGGRIAIPLPPVPITLQTLFVMMAGSILGARWGAVSMSIFVLLAAFGAPVLAQGQGGLAALFGPTGGYILSWPVAAFLIGWFTEKRAPRLSVAYLTAVHVIFGVLLVYAAGVTWLSFVTGMGWNAAFAAGALPFIPGDLVKTAVAAIVALRVYRVYPMIRKATPVKSQKNQ</sequence>
<protein>
    <submittedName>
        <fullName evidence="3">Biotin transporter BioY</fullName>
    </submittedName>
</protein>
<feature type="transmembrane region" description="Helical" evidence="2">
    <location>
        <begin position="151"/>
        <end position="174"/>
    </location>
</feature>
<feature type="transmembrane region" description="Helical" evidence="2">
    <location>
        <begin position="76"/>
        <end position="103"/>
    </location>
</feature>
<evidence type="ECO:0000256" key="2">
    <source>
        <dbReference type="SAM" id="Phobius"/>
    </source>
</evidence>
<feature type="transmembrane region" description="Helical" evidence="2">
    <location>
        <begin position="180"/>
        <end position="207"/>
    </location>
</feature>
<dbReference type="PANTHER" id="PTHR34295">
    <property type="entry name" value="BIOTIN TRANSPORTER BIOY"/>
    <property type="match status" value="1"/>
</dbReference>
<name>A0A8J2Y9D6_9BACL</name>
<dbReference type="GO" id="GO:0015225">
    <property type="term" value="F:biotin transmembrane transporter activity"/>
    <property type="evidence" value="ECO:0007669"/>
    <property type="project" value="InterPro"/>
</dbReference>
<evidence type="ECO:0000256" key="1">
    <source>
        <dbReference type="ARBA" id="ARBA00010692"/>
    </source>
</evidence>
<comment type="caution">
    <text evidence="3">The sequence shown here is derived from an EMBL/GenBank/DDBJ whole genome shotgun (WGS) entry which is preliminary data.</text>
</comment>
<organism evidence="3 4">
    <name type="scientific">Marinithermofilum abyssi</name>
    <dbReference type="NCBI Taxonomy" id="1571185"/>
    <lineage>
        <taxon>Bacteria</taxon>
        <taxon>Bacillati</taxon>
        <taxon>Bacillota</taxon>
        <taxon>Bacilli</taxon>
        <taxon>Bacillales</taxon>
        <taxon>Thermoactinomycetaceae</taxon>
        <taxon>Marinithermofilum</taxon>
    </lineage>
</organism>
<reference evidence="3" key="1">
    <citation type="journal article" date="2014" name="Int. J. Syst. Evol. Microbiol.">
        <title>Complete genome sequence of Corynebacterium casei LMG S-19264T (=DSM 44701T), isolated from a smear-ripened cheese.</title>
        <authorList>
            <consortium name="US DOE Joint Genome Institute (JGI-PGF)"/>
            <person name="Walter F."/>
            <person name="Albersmeier A."/>
            <person name="Kalinowski J."/>
            <person name="Ruckert C."/>
        </authorList>
    </citation>
    <scope>NUCLEOTIDE SEQUENCE</scope>
    <source>
        <strain evidence="3">CGMCC 1.15179</strain>
    </source>
</reference>
<accession>A0A8J2Y9D6</accession>
<keyword evidence="2" id="KW-0812">Transmembrane</keyword>
<evidence type="ECO:0000313" key="3">
    <source>
        <dbReference type="EMBL" id="GGE20223.1"/>
    </source>
</evidence>
<dbReference type="Pfam" id="PF02632">
    <property type="entry name" value="BioY"/>
    <property type="match status" value="1"/>
</dbReference>
<gene>
    <name evidence="3" type="ORF">GCM10011571_22710</name>
</gene>
<reference evidence="3" key="2">
    <citation type="submission" date="2020-09" db="EMBL/GenBank/DDBJ databases">
        <authorList>
            <person name="Sun Q."/>
            <person name="Zhou Y."/>
        </authorList>
    </citation>
    <scope>NUCLEOTIDE SEQUENCE</scope>
    <source>
        <strain evidence="3">CGMCC 1.15179</strain>
    </source>
</reference>
<feature type="transmembrane region" description="Helical" evidence="2">
    <location>
        <begin position="115"/>
        <end position="139"/>
    </location>
</feature>
<dbReference type="AlphaFoldDB" id="A0A8J2Y9D6"/>
<proteinExistence type="inferred from homology"/>
<dbReference type="Gene3D" id="1.10.1760.20">
    <property type="match status" value="1"/>
</dbReference>
<dbReference type="PANTHER" id="PTHR34295:SF1">
    <property type="entry name" value="BIOTIN TRANSPORTER BIOY"/>
    <property type="match status" value="1"/>
</dbReference>
<dbReference type="GO" id="GO:0005886">
    <property type="term" value="C:plasma membrane"/>
    <property type="evidence" value="ECO:0007669"/>
    <property type="project" value="InterPro"/>
</dbReference>
<dbReference type="EMBL" id="BMHQ01000007">
    <property type="protein sequence ID" value="GGE20223.1"/>
    <property type="molecule type" value="Genomic_DNA"/>
</dbReference>
<feature type="transmembrane region" description="Helical" evidence="2">
    <location>
        <begin position="46"/>
        <end position="64"/>
    </location>
</feature>